<evidence type="ECO:0000313" key="1">
    <source>
        <dbReference type="EMBL" id="OGC57068.1"/>
    </source>
</evidence>
<evidence type="ECO:0000313" key="2">
    <source>
        <dbReference type="Proteomes" id="UP000177763"/>
    </source>
</evidence>
<organism evidence="1 2">
    <name type="scientific">candidate division WWE3 bacterium RIFCSPLOWO2_12_FULL_36_10</name>
    <dbReference type="NCBI Taxonomy" id="1802630"/>
    <lineage>
        <taxon>Bacteria</taxon>
        <taxon>Katanobacteria</taxon>
    </lineage>
</organism>
<comment type="caution">
    <text evidence="1">The sequence shown here is derived from an EMBL/GenBank/DDBJ whole genome shotgun (WGS) entry which is preliminary data.</text>
</comment>
<accession>A0A1F4VJK9</accession>
<reference evidence="1 2" key="1">
    <citation type="journal article" date="2016" name="Nat. Commun.">
        <title>Thousands of microbial genomes shed light on interconnected biogeochemical processes in an aquifer system.</title>
        <authorList>
            <person name="Anantharaman K."/>
            <person name="Brown C.T."/>
            <person name="Hug L.A."/>
            <person name="Sharon I."/>
            <person name="Castelle C.J."/>
            <person name="Probst A.J."/>
            <person name="Thomas B.C."/>
            <person name="Singh A."/>
            <person name="Wilkins M.J."/>
            <person name="Karaoz U."/>
            <person name="Brodie E.L."/>
            <person name="Williams K.H."/>
            <person name="Hubbard S.S."/>
            <person name="Banfield J.F."/>
        </authorList>
    </citation>
    <scope>NUCLEOTIDE SEQUENCE [LARGE SCALE GENOMIC DNA]</scope>
</reference>
<evidence type="ECO:0008006" key="3">
    <source>
        <dbReference type="Google" id="ProtNLM"/>
    </source>
</evidence>
<name>A0A1F4VJK9_UNCKA</name>
<protein>
    <recommendedName>
        <fullName evidence="3">Toxin</fullName>
    </recommendedName>
</protein>
<proteinExistence type="predicted"/>
<gene>
    <name evidence="1" type="ORF">A3H26_00135</name>
</gene>
<sequence length="94" mass="11173">MGYSINFNVEKNQLLKESRGICFDDVINALERHMLVGNVGHPKQSKYPNQALFLIEIEAYIYVVPYVINKEKKEIYLKTVFPSRKYTKLYRRKE</sequence>
<dbReference type="AlphaFoldDB" id="A0A1F4VJK9"/>
<dbReference type="STRING" id="1802630.A3H26_00135"/>
<dbReference type="EMBL" id="MEVN01000022">
    <property type="protein sequence ID" value="OGC57068.1"/>
    <property type="molecule type" value="Genomic_DNA"/>
</dbReference>
<dbReference type="Proteomes" id="UP000177763">
    <property type="component" value="Unassembled WGS sequence"/>
</dbReference>